<dbReference type="AlphaFoldDB" id="A0A2J8AJY9"/>
<sequence>MDNQALRGNCSSTCPAGAVAPLLAGVTGASSELRDALVFMSFALEPYRDPGSNRQEVKPVELGRFLADEAYLQKRRNSSYSYQGTYAVATQFLDSSSRTLLCPKISNSAPASEMPTVTGPGCPCNFTSGAQYNRCPAGYRCNRVSYLGLSTDVLHDSTWAQLPGICVGCDAGQYCAEGECSEIPRNLDCPAGFYCPSPGEIITCPAGFFCAGRAQSTTTCNYKE</sequence>
<protein>
    <submittedName>
        <fullName evidence="1">Uncharacterized protein</fullName>
    </submittedName>
</protein>
<dbReference type="EMBL" id="PGGS01000003">
    <property type="protein sequence ID" value="PNH12831.1"/>
    <property type="molecule type" value="Genomic_DNA"/>
</dbReference>
<proteinExistence type="predicted"/>
<comment type="caution">
    <text evidence="1">The sequence shown here is derived from an EMBL/GenBank/DDBJ whole genome shotgun (WGS) entry which is preliminary data.</text>
</comment>
<gene>
    <name evidence="1" type="ORF">TSOC_000201</name>
</gene>
<accession>A0A2J8AJY9</accession>
<organism evidence="1 2">
    <name type="scientific">Tetrabaena socialis</name>
    <dbReference type="NCBI Taxonomy" id="47790"/>
    <lineage>
        <taxon>Eukaryota</taxon>
        <taxon>Viridiplantae</taxon>
        <taxon>Chlorophyta</taxon>
        <taxon>core chlorophytes</taxon>
        <taxon>Chlorophyceae</taxon>
        <taxon>CS clade</taxon>
        <taxon>Chlamydomonadales</taxon>
        <taxon>Tetrabaenaceae</taxon>
        <taxon>Tetrabaena</taxon>
    </lineage>
</organism>
<name>A0A2J8AJY9_9CHLO</name>
<dbReference type="OrthoDB" id="551610at2759"/>
<evidence type="ECO:0000313" key="1">
    <source>
        <dbReference type="EMBL" id="PNH12831.1"/>
    </source>
</evidence>
<keyword evidence="2" id="KW-1185">Reference proteome</keyword>
<evidence type="ECO:0000313" key="2">
    <source>
        <dbReference type="Proteomes" id="UP000236333"/>
    </source>
</evidence>
<reference evidence="1 2" key="1">
    <citation type="journal article" date="2017" name="Mol. Biol. Evol.">
        <title>The 4-celled Tetrabaena socialis nuclear genome reveals the essential components for genetic control of cell number at the origin of multicellularity in the volvocine lineage.</title>
        <authorList>
            <person name="Featherston J."/>
            <person name="Arakaki Y."/>
            <person name="Hanschen E.R."/>
            <person name="Ferris P.J."/>
            <person name="Michod R.E."/>
            <person name="Olson B.J.S.C."/>
            <person name="Nozaki H."/>
            <person name="Durand P.M."/>
        </authorList>
    </citation>
    <scope>NUCLEOTIDE SEQUENCE [LARGE SCALE GENOMIC DNA]</scope>
    <source>
        <strain evidence="1 2">NIES-571</strain>
    </source>
</reference>
<dbReference type="Proteomes" id="UP000236333">
    <property type="component" value="Unassembled WGS sequence"/>
</dbReference>